<evidence type="ECO:0000256" key="5">
    <source>
        <dbReference type="PROSITE-ProRule" id="PRU01248"/>
    </source>
</evidence>
<dbReference type="CDD" id="cd01189">
    <property type="entry name" value="INT_ICEBs1_C_like"/>
    <property type="match status" value="1"/>
</dbReference>
<keyword evidence="9" id="KW-1185">Reference proteome</keyword>
<evidence type="ECO:0000313" key="8">
    <source>
        <dbReference type="EMBL" id="MFC6592372.1"/>
    </source>
</evidence>
<feature type="domain" description="Core-binding (CB)" evidence="7">
    <location>
        <begin position="68"/>
        <end position="167"/>
    </location>
</feature>
<keyword evidence="4" id="KW-0233">DNA recombination</keyword>
<organism evidence="8 9">
    <name type="scientific">Deinococcus lacus</name>
    <dbReference type="NCBI Taxonomy" id="392561"/>
    <lineage>
        <taxon>Bacteria</taxon>
        <taxon>Thermotogati</taxon>
        <taxon>Deinococcota</taxon>
        <taxon>Deinococci</taxon>
        <taxon>Deinococcales</taxon>
        <taxon>Deinococcaceae</taxon>
        <taxon>Deinococcus</taxon>
    </lineage>
</organism>
<dbReference type="PROSITE" id="PS51900">
    <property type="entry name" value="CB"/>
    <property type="match status" value="1"/>
</dbReference>
<dbReference type="InterPro" id="IPR002104">
    <property type="entry name" value="Integrase_catalytic"/>
</dbReference>
<sequence length="394" mass="44740">MAKRSNGEGSIYQLKDGSWRAAITIQIDGLGRPKRKVVSGKTQREVRDKLRHLQRLKEENALNDPSKMTVAEYLAEWMRDTSMGLKPTTLEKRRNIIELYVLPHLGKHQLQKLTPLDIQRWQTTLLNTPRKPSRGQKLAEGQTLSPLTATTVSGAVGLLGSALRHALQLGLLYRNPVDAVKRVRATKKELQVWEPSEVQRLMEEVKGNRLHGLVYLAMTTGMRRGELCGLRWSDIQAGVLTVQQNCVLVGDVPTMQTPKTEKGRRRIPLPPDTLAALEAHRQLQERERLAAGEDWHETGLVFTTSLGTVYHPRTLLRDWYALLDRVGLRRIRLHDIRHTYASLAIYQGLDPKALADRLGHSRASLTLDVYGHVFEEQRERSALTLTDLLNRPEK</sequence>
<evidence type="ECO:0000256" key="3">
    <source>
        <dbReference type="ARBA" id="ARBA00023125"/>
    </source>
</evidence>
<dbReference type="Pfam" id="PF14659">
    <property type="entry name" value="Phage_int_SAM_3"/>
    <property type="match status" value="1"/>
</dbReference>
<dbReference type="EMBL" id="JBHSWD010000001">
    <property type="protein sequence ID" value="MFC6592372.1"/>
    <property type="molecule type" value="Genomic_DNA"/>
</dbReference>
<keyword evidence="2" id="KW-0229">DNA integration</keyword>
<dbReference type="Pfam" id="PF00589">
    <property type="entry name" value="Phage_integrase"/>
    <property type="match status" value="1"/>
</dbReference>
<dbReference type="PANTHER" id="PTHR30349:SF64">
    <property type="entry name" value="PROPHAGE INTEGRASE INTD-RELATED"/>
    <property type="match status" value="1"/>
</dbReference>
<evidence type="ECO:0000256" key="4">
    <source>
        <dbReference type="ARBA" id="ARBA00023172"/>
    </source>
</evidence>
<dbReference type="SUPFAM" id="SSF56349">
    <property type="entry name" value="DNA breaking-rejoining enzymes"/>
    <property type="match status" value="1"/>
</dbReference>
<name>A0ABW1YDF9_9DEIO</name>
<dbReference type="Gene3D" id="1.10.150.130">
    <property type="match status" value="1"/>
</dbReference>
<dbReference type="Proteomes" id="UP001596297">
    <property type="component" value="Unassembled WGS sequence"/>
</dbReference>
<dbReference type="InterPro" id="IPR010998">
    <property type="entry name" value="Integrase_recombinase_N"/>
</dbReference>
<evidence type="ECO:0000256" key="2">
    <source>
        <dbReference type="ARBA" id="ARBA00022908"/>
    </source>
</evidence>
<dbReference type="PROSITE" id="PS51898">
    <property type="entry name" value="TYR_RECOMBINASE"/>
    <property type="match status" value="1"/>
</dbReference>
<dbReference type="Gene3D" id="1.10.443.10">
    <property type="entry name" value="Intergrase catalytic core"/>
    <property type="match status" value="1"/>
</dbReference>
<evidence type="ECO:0000259" key="7">
    <source>
        <dbReference type="PROSITE" id="PS51900"/>
    </source>
</evidence>
<dbReference type="InterPro" id="IPR011010">
    <property type="entry name" value="DNA_brk_join_enz"/>
</dbReference>
<comment type="caution">
    <text evidence="8">The sequence shown here is derived from an EMBL/GenBank/DDBJ whole genome shotgun (WGS) entry which is preliminary data.</text>
</comment>
<dbReference type="InterPro" id="IPR050090">
    <property type="entry name" value="Tyrosine_recombinase_XerCD"/>
</dbReference>
<evidence type="ECO:0000313" key="9">
    <source>
        <dbReference type="Proteomes" id="UP001596297"/>
    </source>
</evidence>
<proteinExistence type="inferred from homology"/>
<protein>
    <submittedName>
        <fullName evidence="8">Tyrosine-type recombinase/integrase</fullName>
    </submittedName>
</protein>
<dbReference type="InterPro" id="IPR013762">
    <property type="entry name" value="Integrase-like_cat_sf"/>
</dbReference>
<dbReference type="RefSeq" id="WP_380083394.1">
    <property type="nucleotide sequence ID" value="NZ_JBHSWD010000001.1"/>
</dbReference>
<dbReference type="InterPro" id="IPR044068">
    <property type="entry name" value="CB"/>
</dbReference>
<comment type="similarity">
    <text evidence="1">Belongs to the 'phage' integrase family.</text>
</comment>
<gene>
    <name evidence="8" type="ORF">ACFP81_10470</name>
</gene>
<evidence type="ECO:0000256" key="1">
    <source>
        <dbReference type="ARBA" id="ARBA00008857"/>
    </source>
</evidence>
<reference evidence="9" key="1">
    <citation type="journal article" date="2019" name="Int. J. Syst. Evol. Microbiol.">
        <title>The Global Catalogue of Microorganisms (GCM) 10K type strain sequencing project: providing services to taxonomists for standard genome sequencing and annotation.</title>
        <authorList>
            <consortium name="The Broad Institute Genomics Platform"/>
            <consortium name="The Broad Institute Genome Sequencing Center for Infectious Disease"/>
            <person name="Wu L."/>
            <person name="Ma J."/>
        </authorList>
    </citation>
    <scope>NUCLEOTIDE SEQUENCE [LARGE SCALE GENOMIC DNA]</scope>
    <source>
        <strain evidence="9">CGMCC 1.15772</strain>
    </source>
</reference>
<evidence type="ECO:0000259" key="6">
    <source>
        <dbReference type="PROSITE" id="PS51898"/>
    </source>
</evidence>
<feature type="domain" description="Tyr recombinase" evidence="6">
    <location>
        <begin position="188"/>
        <end position="384"/>
    </location>
</feature>
<accession>A0ABW1YDF9</accession>
<keyword evidence="3 5" id="KW-0238">DNA-binding</keyword>
<dbReference type="InterPro" id="IPR004107">
    <property type="entry name" value="Integrase_SAM-like_N"/>
</dbReference>
<dbReference type="PANTHER" id="PTHR30349">
    <property type="entry name" value="PHAGE INTEGRASE-RELATED"/>
    <property type="match status" value="1"/>
</dbReference>